<gene>
    <name evidence="5" type="ORF">HF682_04350</name>
</gene>
<organism evidence="5 6">
    <name type="scientific">Leeia aquatica</name>
    <dbReference type="NCBI Taxonomy" id="2725557"/>
    <lineage>
        <taxon>Bacteria</taxon>
        <taxon>Pseudomonadati</taxon>
        <taxon>Pseudomonadota</taxon>
        <taxon>Betaproteobacteria</taxon>
        <taxon>Neisseriales</taxon>
        <taxon>Leeiaceae</taxon>
        <taxon>Leeia</taxon>
    </lineage>
</organism>
<proteinExistence type="predicted"/>
<dbReference type="SMART" id="SM00342">
    <property type="entry name" value="HTH_ARAC"/>
    <property type="match status" value="1"/>
</dbReference>
<dbReference type="PANTHER" id="PTHR43130">
    <property type="entry name" value="ARAC-FAMILY TRANSCRIPTIONAL REGULATOR"/>
    <property type="match status" value="1"/>
</dbReference>
<dbReference type="Pfam" id="PF12833">
    <property type="entry name" value="HTH_18"/>
    <property type="match status" value="1"/>
</dbReference>
<dbReference type="SUPFAM" id="SSF52317">
    <property type="entry name" value="Class I glutamine amidotransferase-like"/>
    <property type="match status" value="1"/>
</dbReference>
<dbReference type="InterPro" id="IPR029062">
    <property type="entry name" value="Class_I_gatase-like"/>
</dbReference>
<sequence length="326" mass="35571">MSSSHPRVAVLAFPGISLFHLSVPDLLFGEDWSRLGLPRLHYQVCAEQPGLLPTANGLPVQVAHDLAVLAEAELIIIPSWGDPAIPASPVLVAALQQAAQRGARMVGLCLGAFVLGDAGLLDGRDVTTHWGWCAQLAGRFPQARVHADVLYLDDGAVMTSAGTVAAIDGCLHLLRQQQGVQAANRVARRLVMPPQRQGGQAQYIEQPVPVRAGDERIAATLDWARERLDSPLDVDQLAARALMSRRTFQRRFVDATGQTVQQWLAQERVRLACQLLEGGDWPVERVAQAVGFATALSLRQHFQRHLGITPAAWRKLYRPVSLRDEG</sequence>
<keyword evidence="1" id="KW-0805">Transcription regulation</keyword>
<dbReference type="Pfam" id="PF01965">
    <property type="entry name" value="DJ-1_PfpI"/>
    <property type="match status" value="1"/>
</dbReference>
<dbReference type="InterPro" id="IPR002818">
    <property type="entry name" value="DJ-1/PfpI"/>
</dbReference>
<accession>A0A847S6E6</accession>
<dbReference type="Gene3D" id="1.10.10.60">
    <property type="entry name" value="Homeodomain-like"/>
    <property type="match status" value="1"/>
</dbReference>
<dbReference type="PANTHER" id="PTHR43130:SF3">
    <property type="entry name" value="HTH-TYPE TRANSCRIPTIONAL REGULATOR RV1931C"/>
    <property type="match status" value="1"/>
</dbReference>
<evidence type="ECO:0000256" key="3">
    <source>
        <dbReference type="ARBA" id="ARBA00023163"/>
    </source>
</evidence>
<dbReference type="EMBL" id="JABAIM010000001">
    <property type="protein sequence ID" value="NLR74385.1"/>
    <property type="molecule type" value="Genomic_DNA"/>
</dbReference>
<evidence type="ECO:0000256" key="2">
    <source>
        <dbReference type="ARBA" id="ARBA00023125"/>
    </source>
</evidence>
<dbReference type="PROSITE" id="PS01124">
    <property type="entry name" value="HTH_ARAC_FAMILY_2"/>
    <property type="match status" value="1"/>
</dbReference>
<dbReference type="InterPro" id="IPR018060">
    <property type="entry name" value="HTH_AraC"/>
</dbReference>
<dbReference type="PROSITE" id="PS00041">
    <property type="entry name" value="HTH_ARAC_FAMILY_1"/>
    <property type="match status" value="1"/>
</dbReference>
<dbReference type="Gene3D" id="3.40.50.880">
    <property type="match status" value="1"/>
</dbReference>
<dbReference type="Proteomes" id="UP000587991">
    <property type="component" value="Unassembled WGS sequence"/>
</dbReference>
<comment type="caution">
    <text evidence="5">The sequence shown here is derived from an EMBL/GenBank/DDBJ whole genome shotgun (WGS) entry which is preliminary data.</text>
</comment>
<protein>
    <submittedName>
        <fullName evidence="5">Helix-turn-helix domain-containing protein</fullName>
    </submittedName>
</protein>
<dbReference type="CDD" id="cd03137">
    <property type="entry name" value="GATase1_AraC_1"/>
    <property type="match status" value="1"/>
</dbReference>
<evidence type="ECO:0000313" key="6">
    <source>
        <dbReference type="Proteomes" id="UP000587991"/>
    </source>
</evidence>
<keyword evidence="6" id="KW-1185">Reference proteome</keyword>
<dbReference type="AlphaFoldDB" id="A0A847S6E6"/>
<dbReference type="InterPro" id="IPR018062">
    <property type="entry name" value="HTH_AraC-typ_CS"/>
</dbReference>
<keyword evidence="2" id="KW-0238">DNA-binding</keyword>
<keyword evidence="3" id="KW-0804">Transcription</keyword>
<dbReference type="InterPro" id="IPR052158">
    <property type="entry name" value="INH-QAR"/>
</dbReference>
<dbReference type="InterPro" id="IPR009057">
    <property type="entry name" value="Homeodomain-like_sf"/>
</dbReference>
<evidence type="ECO:0000259" key="4">
    <source>
        <dbReference type="PROSITE" id="PS01124"/>
    </source>
</evidence>
<evidence type="ECO:0000313" key="5">
    <source>
        <dbReference type="EMBL" id="NLR74385.1"/>
    </source>
</evidence>
<dbReference type="RefSeq" id="WP_168876003.1">
    <property type="nucleotide sequence ID" value="NZ_JABAIM010000001.1"/>
</dbReference>
<reference evidence="5 6" key="1">
    <citation type="submission" date="2020-04" db="EMBL/GenBank/DDBJ databases">
        <title>Draft genome of Leeia sp. IMCC25680.</title>
        <authorList>
            <person name="Song J."/>
            <person name="Cho J.-C."/>
        </authorList>
    </citation>
    <scope>NUCLEOTIDE SEQUENCE [LARGE SCALE GENOMIC DNA]</scope>
    <source>
        <strain evidence="5 6">IMCC25680</strain>
    </source>
</reference>
<dbReference type="SUPFAM" id="SSF46689">
    <property type="entry name" value="Homeodomain-like"/>
    <property type="match status" value="2"/>
</dbReference>
<name>A0A847S6E6_9NEIS</name>
<dbReference type="GO" id="GO:0003700">
    <property type="term" value="F:DNA-binding transcription factor activity"/>
    <property type="evidence" value="ECO:0007669"/>
    <property type="project" value="InterPro"/>
</dbReference>
<feature type="domain" description="HTH araC/xylS-type" evidence="4">
    <location>
        <begin position="218"/>
        <end position="316"/>
    </location>
</feature>
<evidence type="ECO:0000256" key="1">
    <source>
        <dbReference type="ARBA" id="ARBA00023015"/>
    </source>
</evidence>
<dbReference type="GO" id="GO:0043565">
    <property type="term" value="F:sequence-specific DNA binding"/>
    <property type="evidence" value="ECO:0007669"/>
    <property type="project" value="InterPro"/>
</dbReference>